<keyword evidence="1" id="KW-0378">Hydrolase</keyword>
<dbReference type="InterPro" id="IPR011042">
    <property type="entry name" value="6-blade_b-propeller_TolB-like"/>
</dbReference>
<evidence type="ECO:0000259" key="2">
    <source>
        <dbReference type="Pfam" id="PF00326"/>
    </source>
</evidence>
<gene>
    <name evidence="3" type="ORF">HEB94_009740</name>
</gene>
<dbReference type="InterPro" id="IPR029058">
    <property type="entry name" value="AB_hydrolase_fold"/>
</dbReference>
<dbReference type="Gene3D" id="3.40.50.1820">
    <property type="entry name" value="alpha/beta hydrolase"/>
    <property type="match status" value="1"/>
</dbReference>
<reference evidence="3" key="1">
    <citation type="submission" date="2020-10" db="EMBL/GenBank/DDBJ databases">
        <title>Sequencing the genomes of 1000 actinobacteria strains.</title>
        <authorList>
            <person name="Klenk H.-P."/>
        </authorList>
    </citation>
    <scope>NUCLEOTIDE SEQUENCE</scope>
    <source>
        <strain evidence="3">DSM 45354</strain>
    </source>
</reference>
<dbReference type="EMBL" id="JADBEM010000001">
    <property type="protein sequence ID" value="MBE1612892.1"/>
    <property type="molecule type" value="Genomic_DNA"/>
</dbReference>
<dbReference type="InterPro" id="IPR001375">
    <property type="entry name" value="Peptidase_S9_cat"/>
</dbReference>
<feature type="domain" description="Peptidase S9 prolyl oligopeptidase catalytic" evidence="2">
    <location>
        <begin position="394"/>
        <end position="594"/>
    </location>
</feature>
<dbReference type="Proteomes" id="UP000638648">
    <property type="component" value="Unassembled WGS sequence"/>
</dbReference>
<dbReference type="SUPFAM" id="SSF50993">
    <property type="entry name" value="Peptidase/esterase 'gauge' domain"/>
    <property type="match status" value="1"/>
</dbReference>
<keyword evidence="3" id="KW-0031">Aminopeptidase</keyword>
<dbReference type="GO" id="GO:0004252">
    <property type="term" value="F:serine-type endopeptidase activity"/>
    <property type="evidence" value="ECO:0007669"/>
    <property type="project" value="TreeGrafter"/>
</dbReference>
<sequence>MAEPVWVQRFQATNFSFPDVAREAPDRYLYQSNSGGTAELYAWDRGLDLHAQVTARPQGTRMGRISPDGEWVWWFGDTDGDERGLWMRQPFDVSGKNSTDAVPAVPGLAPAHPAGLALGLRCAVVGLSDRDGSRIVLHRHDADDARPTTIYAAPRYATVGALSYDETLVAIQHSEHGDAFTPAVRVFRVEATDGPGATTVGDLWDGPGHGLHVVGFAPRKGDGRLLLRHERSDRSEPLIWDLHSDSQITPAIDLPGELYPSWYPDGQALLIRRHWQARDELYRYDLDSGKITALPTPAGVIGACAVRPNGTVEYAWSSGERPRVLLADSGTPVLTSPRPAPPSVPLVDAWVAGPGGRVHALVARPDDERPAATVFLLHGGPGGQVTDSFWPARAAFVDAGYCVVHVNYRGSSGYGARWRDADREAPGLIELEDVAAVRDWAVRNEISDPDRCVIAGISWGGYLTLLGLGVQPKLWAAGVAEVPIGDLVALYEDEMEPVREHDRSLFGGTPEELPDKWRRSNPISYVDHVTAPVLVLASRNDPRCPIRGVENYLERLTELGKAYESYLFDAGHFSVVADERIHQMRLQLDFCLRTVPPLAPATD</sequence>
<proteinExistence type="predicted"/>
<dbReference type="AlphaFoldDB" id="A0A927N757"/>
<comment type="caution">
    <text evidence="3">The sequence shown here is derived from an EMBL/GenBank/DDBJ whole genome shotgun (WGS) entry which is preliminary data.</text>
</comment>
<dbReference type="PANTHER" id="PTHR42776:SF27">
    <property type="entry name" value="DIPEPTIDYL PEPTIDASE FAMILY MEMBER 6"/>
    <property type="match status" value="1"/>
</dbReference>
<keyword evidence="3" id="KW-0645">Protease</keyword>
<organism evidence="3 4">
    <name type="scientific">Actinopolymorpha pittospori</name>
    <dbReference type="NCBI Taxonomy" id="648752"/>
    <lineage>
        <taxon>Bacteria</taxon>
        <taxon>Bacillati</taxon>
        <taxon>Actinomycetota</taxon>
        <taxon>Actinomycetes</taxon>
        <taxon>Propionibacteriales</taxon>
        <taxon>Actinopolymorphaceae</taxon>
        <taxon>Actinopolymorpha</taxon>
    </lineage>
</organism>
<protein>
    <submittedName>
        <fullName evidence="3">Dipeptidyl aminopeptidase/acylaminoacyl peptidase</fullName>
    </submittedName>
</protein>
<dbReference type="Pfam" id="PF00326">
    <property type="entry name" value="Peptidase_S9"/>
    <property type="match status" value="1"/>
</dbReference>
<dbReference type="RefSeq" id="WP_192755858.1">
    <property type="nucleotide sequence ID" value="NZ_BAABJL010000239.1"/>
</dbReference>
<evidence type="ECO:0000313" key="4">
    <source>
        <dbReference type="Proteomes" id="UP000638648"/>
    </source>
</evidence>
<keyword evidence="4" id="KW-1185">Reference proteome</keyword>
<dbReference type="GO" id="GO:0004177">
    <property type="term" value="F:aminopeptidase activity"/>
    <property type="evidence" value="ECO:0007669"/>
    <property type="project" value="UniProtKB-KW"/>
</dbReference>
<dbReference type="PANTHER" id="PTHR42776">
    <property type="entry name" value="SERINE PEPTIDASE S9 FAMILY MEMBER"/>
    <property type="match status" value="1"/>
</dbReference>
<dbReference type="SUPFAM" id="SSF53474">
    <property type="entry name" value="alpha/beta-Hydrolases"/>
    <property type="match status" value="1"/>
</dbReference>
<dbReference type="Gene3D" id="2.120.10.30">
    <property type="entry name" value="TolB, C-terminal domain"/>
    <property type="match status" value="1"/>
</dbReference>
<name>A0A927N757_9ACTN</name>
<evidence type="ECO:0000313" key="3">
    <source>
        <dbReference type="EMBL" id="MBE1612892.1"/>
    </source>
</evidence>
<accession>A0A927N757</accession>
<evidence type="ECO:0000256" key="1">
    <source>
        <dbReference type="ARBA" id="ARBA00022801"/>
    </source>
</evidence>
<dbReference type="GO" id="GO:0006508">
    <property type="term" value="P:proteolysis"/>
    <property type="evidence" value="ECO:0007669"/>
    <property type="project" value="InterPro"/>
</dbReference>